<accession>A0A8S4AG56</accession>
<dbReference type="EMBL" id="CAJRST010002224">
    <property type="protein sequence ID" value="CAG5866974.1"/>
    <property type="molecule type" value="Genomic_DNA"/>
</dbReference>
<comment type="caution">
    <text evidence="1">The sequence shown here is derived from an EMBL/GenBank/DDBJ whole genome shotgun (WGS) entry which is preliminary data.</text>
</comment>
<dbReference type="PANTHER" id="PTHR15827:SF2">
    <property type="entry name" value="CYCLIN-DEPENDENT KINASE 2-INTERACTING PROTEIN"/>
    <property type="match status" value="1"/>
</dbReference>
<keyword evidence="2" id="KW-1185">Reference proteome</keyword>
<dbReference type="OrthoDB" id="17066at2759"/>
<dbReference type="PRINTS" id="PR02040">
    <property type="entry name" value="CDK2IP"/>
</dbReference>
<dbReference type="PANTHER" id="PTHR15827">
    <property type="entry name" value="CYCLIN-DEPENDENT KINASE 2-INTERACTING PROTEIN"/>
    <property type="match status" value="1"/>
</dbReference>
<sequence>MEGSARKLRDNAADWHNLMVRWDKLNEDGFGIATKIVNMRRVQSDQLLEVTSSPSQSPSLPSAAWQQTSELQEECCKLQQVIDKMAAIVSKMERLFSSQRGIQQLEEFQFGPGGRKSPLCHSWTTAEFVESARVLLAAFGQELKLKQTIGQEVAHTTSPDLSLVYLSSWLHQPYVPPKTRLTLEALLMETGHRPL</sequence>
<reference evidence="1" key="1">
    <citation type="submission" date="2021-05" db="EMBL/GenBank/DDBJ databases">
        <authorList>
            <person name="Tigano A."/>
        </authorList>
    </citation>
    <scope>NUCLEOTIDE SEQUENCE</scope>
</reference>
<proteinExistence type="predicted"/>
<protein>
    <submittedName>
        <fullName evidence="1">(Atlantic silverside) hypothetical protein</fullName>
    </submittedName>
</protein>
<name>A0A8S4AG56_9TELE</name>
<dbReference type="AlphaFoldDB" id="A0A8S4AG56"/>
<dbReference type="InterPro" id="IPR023250">
    <property type="entry name" value="Cyclin-dep_Kinase_2_interact"/>
</dbReference>
<evidence type="ECO:0000313" key="1">
    <source>
        <dbReference type="EMBL" id="CAG5866974.1"/>
    </source>
</evidence>
<gene>
    <name evidence="1" type="ORF">MMEN_LOCUS3666</name>
</gene>
<evidence type="ECO:0000313" key="2">
    <source>
        <dbReference type="Proteomes" id="UP000677803"/>
    </source>
</evidence>
<dbReference type="Proteomes" id="UP000677803">
    <property type="component" value="Unassembled WGS sequence"/>
</dbReference>
<organism evidence="1 2">
    <name type="scientific">Menidia menidia</name>
    <name type="common">Atlantic silverside</name>
    <dbReference type="NCBI Taxonomy" id="238744"/>
    <lineage>
        <taxon>Eukaryota</taxon>
        <taxon>Metazoa</taxon>
        <taxon>Chordata</taxon>
        <taxon>Craniata</taxon>
        <taxon>Vertebrata</taxon>
        <taxon>Euteleostomi</taxon>
        <taxon>Actinopterygii</taxon>
        <taxon>Neopterygii</taxon>
        <taxon>Teleostei</taxon>
        <taxon>Neoteleostei</taxon>
        <taxon>Acanthomorphata</taxon>
        <taxon>Ovalentaria</taxon>
        <taxon>Atherinomorphae</taxon>
        <taxon>Atheriniformes</taxon>
        <taxon>Atherinopsidae</taxon>
        <taxon>Menidiinae</taxon>
        <taxon>Menidia</taxon>
    </lineage>
</organism>